<dbReference type="GO" id="GO:0006935">
    <property type="term" value="P:chemotaxis"/>
    <property type="evidence" value="ECO:0007669"/>
    <property type="project" value="UniProtKB-KW"/>
</dbReference>
<evidence type="ECO:0000256" key="3">
    <source>
        <dbReference type="PROSITE-ProRule" id="PRU00284"/>
    </source>
</evidence>
<reference evidence="6 7" key="1">
    <citation type="submission" date="2019-02" db="EMBL/GenBank/DDBJ databases">
        <title>Complete Genome Sequence and Methylome Analysis of free living Spirochaetas.</title>
        <authorList>
            <person name="Fomenkov A."/>
            <person name="Dubinina G."/>
            <person name="Leshcheva N."/>
            <person name="Mikheeva N."/>
            <person name="Grabovich M."/>
            <person name="Vincze T."/>
            <person name="Roberts R.J."/>
        </authorList>
    </citation>
    <scope>NUCLEOTIDE SEQUENCE [LARGE SCALE GENOMIC DNA]</scope>
    <source>
        <strain evidence="6 7">K2</strain>
    </source>
</reference>
<dbReference type="Gene3D" id="1.10.287.950">
    <property type="entry name" value="Methyl-accepting chemotaxis protein"/>
    <property type="match status" value="1"/>
</dbReference>
<keyword evidence="4" id="KW-0812">Transmembrane</keyword>
<feature type="transmembrane region" description="Helical" evidence="4">
    <location>
        <begin position="238"/>
        <end position="255"/>
    </location>
</feature>
<proteinExistence type="inferred from homology"/>
<keyword evidence="1" id="KW-0145">Chemotaxis</keyword>
<accession>A0A5C1QJ34</accession>
<evidence type="ECO:0000256" key="1">
    <source>
        <dbReference type="ARBA" id="ARBA00022500"/>
    </source>
</evidence>
<dbReference type="Pfam" id="PF00015">
    <property type="entry name" value="MCPsignal"/>
    <property type="match status" value="1"/>
</dbReference>
<dbReference type="EMBL" id="CP036150">
    <property type="protein sequence ID" value="QEN08163.1"/>
    <property type="molecule type" value="Genomic_DNA"/>
</dbReference>
<protein>
    <recommendedName>
        <fullName evidence="5">Methyl-accepting transducer domain-containing protein</fullName>
    </recommendedName>
</protein>
<dbReference type="KEGG" id="ock:EXM22_09250"/>
<organism evidence="6 7">
    <name type="scientific">Oceanispirochaeta crateris</name>
    <dbReference type="NCBI Taxonomy" id="2518645"/>
    <lineage>
        <taxon>Bacteria</taxon>
        <taxon>Pseudomonadati</taxon>
        <taxon>Spirochaetota</taxon>
        <taxon>Spirochaetia</taxon>
        <taxon>Spirochaetales</taxon>
        <taxon>Spirochaetaceae</taxon>
        <taxon>Oceanispirochaeta</taxon>
    </lineage>
</organism>
<dbReference type="InterPro" id="IPR004089">
    <property type="entry name" value="MCPsignal_dom"/>
</dbReference>
<gene>
    <name evidence="6" type="ORF">EXM22_09250</name>
</gene>
<dbReference type="GO" id="GO:0007165">
    <property type="term" value="P:signal transduction"/>
    <property type="evidence" value="ECO:0007669"/>
    <property type="project" value="UniProtKB-KW"/>
</dbReference>
<feature type="transmembrane region" description="Helical" evidence="4">
    <location>
        <begin position="204"/>
        <end position="226"/>
    </location>
</feature>
<keyword evidence="4" id="KW-0472">Membrane</keyword>
<feature type="transmembrane region" description="Helical" evidence="4">
    <location>
        <begin position="287"/>
        <end position="308"/>
    </location>
</feature>
<dbReference type="OrthoDB" id="353740at2"/>
<keyword evidence="4" id="KW-1133">Transmembrane helix</keyword>
<evidence type="ECO:0000256" key="4">
    <source>
        <dbReference type="SAM" id="Phobius"/>
    </source>
</evidence>
<dbReference type="Proteomes" id="UP000324209">
    <property type="component" value="Chromosome"/>
</dbReference>
<keyword evidence="3" id="KW-0807">Transducer</keyword>
<dbReference type="AlphaFoldDB" id="A0A5C1QJ34"/>
<evidence type="ECO:0000256" key="2">
    <source>
        <dbReference type="ARBA" id="ARBA00029447"/>
    </source>
</evidence>
<dbReference type="InterPro" id="IPR011623">
    <property type="entry name" value="7TMR_DISM_rcpt_extracell_dom1"/>
</dbReference>
<dbReference type="PROSITE" id="PS50111">
    <property type="entry name" value="CHEMOTAXIS_TRANSDUC_2"/>
    <property type="match status" value="1"/>
</dbReference>
<evidence type="ECO:0000313" key="7">
    <source>
        <dbReference type="Proteomes" id="UP000324209"/>
    </source>
</evidence>
<evidence type="ECO:0000259" key="5">
    <source>
        <dbReference type="PROSITE" id="PS50111"/>
    </source>
</evidence>
<dbReference type="GO" id="GO:0004888">
    <property type="term" value="F:transmembrane signaling receptor activity"/>
    <property type="evidence" value="ECO:0007669"/>
    <property type="project" value="TreeGrafter"/>
</dbReference>
<dbReference type="InterPro" id="IPR051310">
    <property type="entry name" value="MCP_chemotaxis"/>
</dbReference>
<comment type="similarity">
    <text evidence="2">Belongs to the methyl-accepting chemotaxis (MCP) protein family.</text>
</comment>
<dbReference type="Pfam" id="PF07695">
    <property type="entry name" value="7TMR-DISM_7TM"/>
    <property type="match status" value="1"/>
</dbReference>
<dbReference type="RefSeq" id="WP_149486243.1">
    <property type="nucleotide sequence ID" value="NZ_CP036150.1"/>
</dbReference>
<keyword evidence="7" id="KW-1185">Reference proteome</keyword>
<sequence>MIKTLHRLLLLGIFFNIFVFSATASELLPISEWEAVSLDSMASFPESGWTPQIFPGTFKGQTTLAAFRTNMVIPSSLKGQQVVFELGRYEEGWRLYLNGVHISQEGLLYDSHTPSLKTLKFALLPEELVNFDGNNVFTIILFSDGGHFTLKNPGLNTYETLYPLAQLSDFVNIHIYAAFFLVSCFIFIYYLMRFFMNREDRSSLYFAIANLALSIYFLEMGATFPSISHQLFYKLSKAFLPIFFGSLTLFFLEYFNKFNSLVLRVVIIGISFLSSLSILVFGNTSIAVGGLFNLTLLPGALELLLMSWIATNSVIKGNRLAIPILLGVFAGIITAAVDISYVVRGIDPLFYAQGFGILLFDIAMFMSLAYESLQVARNLDRTSRDNLAKTEKLQNFLHEMGKVSEVLAQMNRGLSEHVINASKRTDLLKKENDSIALSVDDQFKHVQVNSDAINSVLENFNSVRTKLETQDGNIRDTSQITIDMLKTFENTVNDLKRTTEFVELLRDETGSAEMRLVESTRIIGDIQTKSKDITQLIDAMNDIASQTNLLAINASIEAAHAGNAGDGFAVVAQEIKKLAANSASRASDVIHTIEDISNLIQSGVESNDGVKQALSSIKDNTESALHQVSSIYGATQNEKEAGSRIISAMNSLTEFSAEIGGLTQSQTESGLEVKSGLDELVQLSQELRGSIERSVGGNSELVQLIQEIEKIAGESVEESKRLNVLLAGDK</sequence>
<feature type="transmembrane region" description="Helical" evidence="4">
    <location>
        <begin position="262"/>
        <end position="281"/>
    </location>
</feature>
<feature type="transmembrane region" description="Helical" evidence="4">
    <location>
        <begin position="173"/>
        <end position="192"/>
    </location>
</feature>
<dbReference type="GO" id="GO:0005886">
    <property type="term" value="C:plasma membrane"/>
    <property type="evidence" value="ECO:0007669"/>
    <property type="project" value="TreeGrafter"/>
</dbReference>
<dbReference type="SUPFAM" id="SSF58104">
    <property type="entry name" value="Methyl-accepting chemotaxis protein (MCP) signaling domain"/>
    <property type="match status" value="1"/>
</dbReference>
<feature type="domain" description="Methyl-accepting transducer" evidence="5">
    <location>
        <begin position="445"/>
        <end position="681"/>
    </location>
</feature>
<dbReference type="PANTHER" id="PTHR43531:SF11">
    <property type="entry name" value="METHYL-ACCEPTING CHEMOTAXIS PROTEIN 3"/>
    <property type="match status" value="1"/>
</dbReference>
<dbReference type="PANTHER" id="PTHR43531">
    <property type="entry name" value="PROTEIN ICFG"/>
    <property type="match status" value="1"/>
</dbReference>
<feature type="transmembrane region" description="Helical" evidence="4">
    <location>
        <begin position="320"/>
        <end position="343"/>
    </location>
</feature>
<dbReference type="SMART" id="SM00283">
    <property type="entry name" value="MA"/>
    <property type="match status" value="1"/>
</dbReference>
<name>A0A5C1QJ34_9SPIO</name>
<evidence type="ECO:0000313" key="6">
    <source>
        <dbReference type="EMBL" id="QEN08163.1"/>
    </source>
</evidence>